<sequence>MADFRRDVKFSYFYNILTQQLVAVVAYLAVENETFFGTSVVSEREYGFDYLGRKCRPCHVSKDVGRLIAKFRLKSTLDDGLIKGWWPYKGEFENIEMLSHRQVMTDLKAVFIEKRGWMGTKQFVSSIKTLRQIGYAPKPYGYPKVRQLG</sequence>
<organism evidence="1 2">
    <name type="scientific">candidate division WWE3 bacterium</name>
    <dbReference type="NCBI Taxonomy" id="2053526"/>
    <lineage>
        <taxon>Bacteria</taxon>
        <taxon>Katanobacteria</taxon>
    </lineage>
</organism>
<proteinExistence type="predicted"/>
<protein>
    <submittedName>
        <fullName evidence="1">Uncharacterized protein</fullName>
    </submittedName>
</protein>
<evidence type="ECO:0000313" key="1">
    <source>
        <dbReference type="EMBL" id="RJR27737.1"/>
    </source>
</evidence>
<dbReference type="Proteomes" id="UP000265540">
    <property type="component" value="Unassembled WGS sequence"/>
</dbReference>
<dbReference type="EMBL" id="QZJF01000007">
    <property type="protein sequence ID" value="RJR27737.1"/>
    <property type="molecule type" value="Genomic_DNA"/>
</dbReference>
<evidence type="ECO:0000313" key="2">
    <source>
        <dbReference type="Proteomes" id="UP000265540"/>
    </source>
</evidence>
<name>A0A3A4ZLI6_UNCKA</name>
<gene>
    <name evidence="1" type="ORF">C4561_01395</name>
</gene>
<dbReference type="AlphaFoldDB" id="A0A3A4ZLI6"/>
<comment type="caution">
    <text evidence="1">The sequence shown here is derived from an EMBL/GenBank/DDBJ whole genome shotgun (WGS) entry which is preliminary data.</text>
</comment>
<reference evidence="1 2" key="1">
    <citation type="journal article" date="2017" name="ISME J.">
        <title>Energy and carbon metabolisms in a deep terrestrial subsurface fluid microbial community.</title>
        <authorList>
            <person name="Momper L."/>
            <person name="Jungbluth S.P."/>
            <person name="Lee M.D."/>
            <person name="Amend J.P."/>
        </authorList>
    </citation>
    <scope>NUCLEOTIDE SEQUENCE [LARGE SCALE GENOMIC DNA]</scope>
    <source>
        <strain evidence="1">SURF_46</strain>
    </source>
</reference>
<accession>A0A3A4ZLI6</accession>